<dbReference type="VEuPathDB" id="HostDB:GeneID_118655360"/>
<dbReference type="Gene3D" id="1.10.405.10">
    <property type="entry name" value="Guanine Nucleotide Dissociation Inhibitor, domain 1"/>
    <property type="match status" value="1"/>
</dbReference>
<keyword evidence="15" id="KW-0458">Lysosome</keyword>
<comment type="catalytic activity">
    <reaction evidence="19">
        <text>L-tryptophan + O2 + H2O = indole-3-pyruvate + H2O2 + NH4(+)</text>
        <dbReference type="Rhea" id="RHEA:61244"/>
        <dbReference type="ChEBI" id="CHEBI:15377"/>
        <dbReference type="ChEBI" id="CHEBI:15379"/>
        <dbReference type="ChEBI" id="CHEBI:16240"/>
        <dbReference type="ChEBI" id="CHEBI:17640"/>
        <dbReference type="ChEBI" id="CHEBI:28938"/>
        <dbReference type="ChEBI" id="CHEBI:57912"/>
    </reaction>
    <physiologicalReaction direction="left-to-right" evidence="19">
        <dbReference type="Rhea" id="RHEA:61245"/>
    </physiologicalReaction>
</comment>
<dbReference type="FunFam" id="3.90.660.10:FF:000011">
    <property type="entry name" value="Amine oxidase"/>
    <property type="match status" value="1"/>
</dbReference>
<comment type="similarity">
    <text evidence="5">Belongs to the flavin monoamine oxidase family. FIG1 subfamily.</text>
</comment>
<evidence type="ECO:0000256" key="14">
    <source>
        <dbReference type="ARBA" id="ARBA00023180"/>
    </source>
</evidence>
<dbReference type="SUPFAM" id="SSF54373">
    <property type="entry name" value="FAD-linked reductases, C-terminal domain"/>
    <property type="match status" value="1"/>
</dbReference>
<comment type="pathway">
    <text evidence="22">Amino-acid degradation; L-tryptophan degradation via pyruvate pathway.</text>
</comment>
<dbReference type="FunFam" id="1.10.405.10:FF:000004">
    <property type="entry name" value="Amine oxidase"/>
    <property type="match status" value="1"/>
</dbReference>
<dbReference type="GO" id="GO:0002250">
    <property type="term" value="P:adaptive immune response"/>
    <property type="evidence" value="ECO:0007669"/>
    <property type="project" value="UniProtKB-KW"/>
</dbReference>
<dbReference type="Gene3D" id="3.90.660.10">
    <property type="match status" value="1"/>
</dbReference>
<evidence type="ECO:0000256" key="24">
    <source>
        <dbReference type="RuleBase" id="RU362067"/>
    </source>
</evidence>
<evidence type="ECO:0000313" key="29">
    <source>
        <dbReference type="Proteomes" id="UP000527355"/>
    </source>
</evidence>
<keyword evidence="14" id="KW-0325">Glycoprotein</keyword>
<comment type="catalytic activity">
    <reaction evidence="17">
        <text>L-tyrosine + O2 + H2O = 3-(4-hydroxyphenyl)pyruvate + H2O2 + NH4(+)</text>
        <dbReference type="Rhea" id="RHEA:61248"/>
        <dbReference type="ChEBI" id="CHEBI:15377"/>
        <dbReference type="ChEBI" id="CHEBI:15379"/>
        <dbReference type="ChEBI" id="CHEBI:16240"/>
        <dbReference type="ChEBI" id="CHEBI:28938"/>
        <dbReference type="ChEBI" id="CHEBI:36242"/>
        <dbReference type="ChEBI" id="CHEBI:58315"/>
    </reaction>
    <physiologicalReaction direction="left-to-right" evidence="17">
        <dbReference type="Rhea" id="RHEA:61249"/>
    </physiologicalReaction>
</comment>
<feature type="binding site" evidence="23">
    <location>
        <position position="493"/>
    </location>
    <ligand>
        <name>FAD</name>
        <dbReference type="ChEBI" id="CHEBI:57692"/>
    </ligand>
</feature>
<comment type="subcellular location">
    <subcellularLocation>
        <location evidence="2">Cytoplasmic vesicle</location>
        <location evidence="2">Secretory vesicle</location>
        <location evidence="2">Acrosome</location>
    </subcellularLocation>
    <subcellularLocation>
        <location evidence="3">Lysosome</location>
    </subcellularLocation>
    <subcellularLocation>
        <location evidence="4">Secreted</location>
    </subcellularLocation>
</comment>
<evidence type="ECO:0000256" key="6">
    <source>
        <dbReference type="ARBA" id="ARBA00022525"/>
    </source>
</evidence>
<evidence type="ECO:0000256" key="18">
    <source>
        <dbReference type="ARBA" id="ARBA00051353"/>
    </source>
</evidence>
<evidence type="ECO:0000256" key="8">
    <source>
        <dbReference type="ARBA" id="ARBA00022729"/>
    </source>
</evidence>
<reference evidence="28 29" key="1">
    <citation type="journal article" date="2020" name="Nature">
        <title>Six reference-quality genomes reveal evolution of bat adaptations.</title>
        <authorList>
            <person name="Jebb D."/>
            <person name="Huang Z."/>
            <person name="Pippel M."/>
            <person name="Hughes G.M."/>
            <person name="Lavrichenko K."/>
            <person name="Devanna P."/>
            <person name="Winkler S."/>
            <person name="Jermiin L.S."/>
            <person name="Skirmuntt E.C."/>
            <person name="Katzourakis A."/>
            <person name="Burkitt-Gray L."/>
            <person name="Ray D.A."/>
            <person name="Sullivan K.A.M."/>
            <person name="Roscito J.G."/>
            <person name="Kirilenko B.M."/>
            <person name="Davalos L.M."/>
            <person name="Corthals A.P."/>
            <person name="Power M.L."/>
            <person name="Jones G."/>
            <person name="Ransome R.D."/>
            <person name="Dechmann D.K.N."/>
            <person name="Locatelli A.G."/>
            <person name="Puechmaille S.J."/>
            <person name="Fedrigo O."/>
            <person name="Jarvis E.D."/>
            <person name="Hiller M."/>
            <person name="Vernes S.C."/>
            <person name="Myers E.W."/>
            <person name="Teeling E.C."/>
        </authorList>
    </citation>
    <scope>NUCLEOTIDE SEQUENCE [LARGE SCALE GENOMIC DNA]</scope>
    <source>
        <strain evidence="28">MMyoMyo1</strain>
        <tissue evidence="28">Flight muscle</tissue>
    </source>
</reference>
<evidence type="ECO:0000256" key="13">
    <source>
        <dbReference type="ARBA" id="ARBA00023157"/>
    </source>
</evidence>
<feature type="signal peptide" evidence="26">
    <location>
        <begin position="1"/>
        <end position="37"/>
    </location>
</feature>
<feature type="region of interest" description="Disordered" evidence="25">
    <location>
        <begin position="520"/>
        <end position="585"/>
    </location>
</feature>
<dbReference type="InterPro" id="IPR002937">
    <property type="entry name" value="Amino_oxidase"/>
</dbReference>
<gene>
    <name evidence="28" type="ORF">mMyoMyo1_006793</name>
</gene>
<evidence type="ECO:0000256" key="20">
    <source>
        <dbReference type="ARBA" id="ARBA00052526"/>
    </source>
</evidence>
<evidence type="ECO:0000256" key="3">
    <source>
        <dbReference type="ARBA" id="ARBA00004371"/>
    </source>
</evidence>
<keyword evidence="6" id="KW-0964">Secreted</keyword>
<dbReference type="AlphaFoldDB" id="A0A7J7QXN8"/>
<feature type="chain" id="PRO_5029623041" description="Amine oxidase" evidence="26">
    <location>
        <begin position="38"/>
        <end position="585"/>
    </location>
</feature>
<comment type="catalytic activity">
    <reaction evidence="18">
        <text>L-arginine + O2 + H2O = 5-guanidino-2-oxopentanoate + H2O2 + NH4(+)</text>
        <dbReference type="Rhea" id="RHEA:51404"/>
        <dbReference type="ChEBI" id="CHEBI:15377"/>
        <dbReference type="ChEBI" id="CHEBI:15379"/>
        <dbReference type="ChEBI" id="CHEBI:16240"/>
        <dbReference type="ChEBI" id="CHEBI:28938"/>
        <dbReference type="ChEBI" id="CHEBI:32682"/>
        <dbReference type="ChEBI" id="CHEBI:58489"/>
        <dbReference type="EC" id="1.4.3.25"/>
    </reaction>
    <physiologicalReaction direction="left-to-right" evidence="18">
        <dbReference type="Rhea" id="RHEA:51405"/>
    </physiologicalReaction>
</comment>
<feature type="binding site" evidence="23">
    <location>
        <position position="124"/>
    </location>
    <ligand>
        <name>substrate</name>
    </ligand>
</feature>
<evidence type="ECO:0000256" key="17">
    <source>
        <dbReference type="ARBA" id="ARBA00050159"/>
    </source>
</evidence>
<sequence>MGAERAPESQPCTWRLLALVPVLLGLVASLQWKTVRSQDPFEVCLHDPDYEQLLKVVTLGLNRTLKPQRVIVVGAGVAGLMAAKVLSDAGHKVTILEAANRIGGRILTYRDEKTGWIGELGAMRIPMSHRILHALCKSLGLNLTKFIQYDENAWTQVGDMKLRNYVVEKMPEKLGYDLRPQEKGHAPEDIFQMALNKAIIDIRKMGCRKAMRKFDKLTLLEYLLNEGNLSQPAANLLGDVMSKDRFFHRSFLEALRAHGSLSDRLRYSRVEGGWDLLPRALLSTLSVPILLRTPVAAVKQEAHEVHVHIGTWHRDRNQKTMVADVVLLTATGPALQRMKFSPPLPRKWQEALRELHYEPAIKVYLSFRRPFWHEEHIQGGHSNTDRPSRVITYPSPGEGSLLLASYTWGDATAPFDGLSTEDTMHLALDDVAALHGPIVYRLWDGTGVVKRWAEDPHSQGGFVVQPPTLWRAKEGWEEFDWTDPYGRIYFAGEHTAYPHGWMETAVKSALRAAVSINGQTHSPINSQEKSLHKEKALHAEDEEPARVAEGPVDCQPLCRSHTETTYPSTLRGTATPNATSRTPEY</sequence>
<dbReference type="GO" id="GO:0009063">
    <property type="term" value="P:amino acid catabolic process"/>
    <property type="evidence" value="ECO:0007669"/>
    <property type="project" value="TreeGrafter"/>
</dbReference>
<dbReference type="GO" id="GO:0005764">
    <property type="term" value="C:lysosome"/>
    <property type="evidence" value="ECO:0007669"/>
    <property type="project" value="UniProtKB-SubCell"/>
</dbReference>
<evidence type="ECO:0000256" key="22">
    <source>
        <dbReference type="ARBA" id="ARBA00060641"/>
    </source>
</evidence>
<dbReference type="InterPro" id="IPR050281">
    <property type="entry name" value="Flavin_monoamine_oxidase"/>
</dbReference>
<dbReference type="Pfam" id="PF01593">
    <property type="entry name" value="Amino_oxidase"/>
    <property type="match status" value="1"/>
</dbReference>
<dbReference type="GO" id="GO:0002841">
    <property type="term" value="P:negative regulation of T cell mediated immune response to tumor cell"/>
    <property type="evidence" value="ECO:0007669"/>
    <property type="project" value="UniProtKB-ARBA"/>
</dbReference>
<dbReference type="FunFam" id="3.50.50.60:FF:000450">
    <property type="entry name" value="Amine oxidase"/>
    <property type="match status" value="1"/>
</dbReference>
<dbReference type="EC" id="1.4.3.-" evidence="24"/>
<keyword evidence="13" id="KW-1015">Disulfide bond</keyword>
<dbReference type="SUPFAM" id="SSF51905">
    <property type="entry name" value="FAD/NAD(P)-binding domain"/>
    <property type="match status" value="1"/>
</dbReference>
<evidence type="ECO:0000256" key="10">
    <source>
        <dbReference type="ARBA" id="ARBA00022859"/>
    </source>
</evidence>
<comment type="caution">
    <text evidence="28">The sequence shown here is derived from an EMBL/GenBank/DDBJ whole genome shotgun (WGS) entry which is preliminary data.</text>
</comment>
<evidence type="ECO:0000256" key="15">
    <source>
        <dbReference type="ARBA" id="ARBA00023228"/>
    </source>
</evidence>
<keyword evidence="9 24" id="KW-0274">FAD</keyword>
<dbReference type="PANTHER" id="PTHR10742">
    <property type="entry name" value="FLAVIN MONOAMINE OXIDASE"/>
    <property type="match status" value="1"/>
</dbReference>
<evidence type="ECO:0000256" key="12">
    <source>
        <dbReference type="ARBA" id="ARBA00023130"/>
    </source>
</evidence>
<feature type="compositionally biased region" description="Basic and acidic residues" evidence="25">
    <location>
        <begin position="529"/>
        <end position="539"/>
    </location>
</feature>
<keyword evidence="29" id="KW-1185">Reference proteome</keyword>
<dbReference type="PANTHER" id="PTHR10742:SF21">
    <property type="entry name" value="L-AMINO-ACID OXIDASE"/>
    <property type="match status" value="1"/>
</dbReference>
<evidence type="ECO:0000256" key="11">
    <source>
        <dbReference type="ARBA" id="ARBA00023002"/>
    </source>
</evidence>
<feature type="binding site" evidence="23">
    <location>
        <begin position="121"/>
        <end position="124"/>
    </location>
    <ligand>
        <name>FAD</name>
        <dbReference type="ChEBI" id="CHEBI:57692"/>
    </ligand>
</feature>
<dbReference type="EMBL" id="JABWUV010000045">
    <property type="protein sequence ID" value="KAF6268636.1"/>
    <property type="molecule type" value="Genomic_DNA"/>
</dbReference>
<evidence type="ECO:0000313" key="28">
    <source>
        <dbReference type="EMBL" id="KAF6268636.1"/>
    </source>
</evidence>
<organism evidence="28 29">
    <name type="scientific">Myotis myotis</name>
    <name type="common">Greater mouse-eared bat</name>
    <name type="synonym">Vespertilio myotis</name>
    <dbReference type="NCBI Taxonomy" id="51298"/>
    <lineage>
        <taxon>Eukaryota</taxon>
        <taxon>Metazoa</taxon>
        <taxon>Chordata</taxon>
        <taxon>Craniata</taxon>
        <taxon>Vertebrata</taxon>
        <taxon>Euteleostomi</taxon>
        <taxon>Mammalia</taxon>
        <taxon>Eutheria</taxon>
        <taxon>Laurasiatheria</taxon>
        <taxon>Chiroptera</taxon>
        <taxon>Yangochiroptera</taxon>
        <taxon>Vespertilionidae</taxon>
        <taxon>Myotis</taxon>
    </lineage>
</organism>
<evidence type="ECO:0000259" key="27">
    <source>
        <dbReference type="Pfam" id="PF01593"/>
    </source>
</evidence>
<dbReference type="GO" id="GO:0045591">
    <property type="term" value="P:positive regulation of regulatory T cell differentiation"/>
    <property type="evidence" value="ECO:0007669"/>
    <property type="project" value="UniProtKB-ARBA"/>
</dbReference>
<evidence type="ECO:0000256" key="26">
    <source>
        <dbReference type="SAM" id="SignalP"/>
    </source>
</evidence>
<keyword evidence="12" id="KW-1064">Adaptive immunity</keyword>
<evidence type="ECO:0000256" key="16">
    <source>
        <dbReference type="ARBA" id="ARBA00023329"/>
    </source>
</evidence>
<evidence type="ECO:0000256" key="4">
    <source>
        <dbReference type="ARBA" id="ARBA00004613"/>
    </source>
</evidence>
<feature type="compositionally biased region" description="Polar residues" evidence="25">
    <location>
        <begin position="563"/>
        <end position="585"/>
    </location>
</feature>
<feature type="domain" description="Amine oxidase" evidence="27">
    <location>
        <begin position="77"/>
        <end position="516"/>
    </location>
</feature>
<keyword evidence="16" id="KW-0968">Cytoplasmic vesicle</keyword>
<name>A0A7J7QXN8_MYOMY</name>
<evidence type="ECO:0000256" key="2">
    <source>
        <dbReference type="ARBA" id="ARBA00004218"/>
    </source>
</evidence>
<dbReference type="Proteomes" id="UP000527355">
    <property type="component" value="Unassembled WGS sequence"/>
</dbReference>
<evidence type="ECO:0000256" key="9">
    <source>
        <dbReference type="ARBA" id="ARBA00022827"/>
    </source>
</evidence>
<proteinExistence type="inferred from homology"/>
<feature type="binding site" evidence="23">
    <location>
        <begin position="97"/>
        <end position="98"/>
    </location>
    <ligand>
        <name>FAD</name>
        <dbReference type="ChEBI" id="CHEBI:57692"/>
    </ligand>
</feature>
<comment type="catalytic activity">
    <reaction evidence="20">
        <text>an L-alpha-amino acid + O2 + H2O = a 2-oxocarboxylate + H2O2 + NH4(+)</text>
        <dbReference type="Rhea" id="RHEA:13781"/>
        <dbReference type="ChEBI" id="CHEBI:15377"/>
        <dbReference type="ChEBI" id="CHEBI:15379"/>
        <dbReference type="ChEBI" id="CHEBI:16240"/>
        <dbReference type="ChEBI" id="CHEBI:28938"/>
        <dbReference type="ChEBI" id="CHEBI:35179"/>
        <dbReference type="ChEBI" id="CHEBI:59869"/>
        <dbReference type="EC" id="1.4.3.2"/>
    </reaction>
    <physiologicalReaction direction="left-to-right" evidence="20">
        <dbReference type="Rhea" id="RHEA:13782"/>
    </physiologicalReaction>
</comment>
<dbReference type="GO" id="GO:0001669">
    <property type="term" value="C:acrosomal vesicle"/>
    <property type="evidence" value="ECO:0007669"/>
    <property type="project" value="UniProtKB-SubCell"/>
</dbReference>
<comment type="cofactor">
    <cofactor evidence="1 24">
        <name>FAD</name>
        <dbReference type="ChEBI" id="CHEBI:57692"/>
    </cofactor>
</comment>
<keyword evidence="7 24" id="KW-0285">Flavoprotein</keyword>
<evidence type="ECO:0000256" key="7">
    <source>
        <dbReference type="ARBA" id="ARBA00022630"/>
    </source>
</evidence>
<evidence type="ECO:0000256" key="23">
    <source>
        <dbReference type="PIRSR" id="PIRSR601613-1"/>
    </source>
</evidence>
<feature type="binding site" evidence="23">
    <location>
        <position position="295"/>
    </location>
    <ligand>
        <name>FAD</name>
        <dbReference type="ChEBI" id="CHEBI:57692"/>
    </ligand>
</feature>
<evidence type="ECO:0000256" key="1">
    <source>
        <dbReference type="ARBA" id="ARBA00001974"/>
    </source>
</evidence>
<dbReference type="PRINTS" id="PR00757">
    <property type="entry name" value="AMINEOXDASEF"/>
</dbReference>
<comment type="catalytic activity">
    <reaction evidence="21">
        <text>L-phenylalanine + O2 + H2O = 3-phenylpyruvate + H2O2 + NH4(+)</text>
        <dbReference type="Rhea" id="RHEA:61240"/>
        <dbReference type="ChEBI" id="CHEBI:15377"/>
        <dbReference type="ChEBI" id="CHEBI:15379"/>
        <dbReference type="ChEBI" id="CHEBI:16240"/>
        <dbReference type="ChEBI" id="CHEBI:18005"/>
        <dbReference type="ChEBI" id="CHEBI:28938"/>
        <dbReference type="ChEBI" id="CHEBI:58095"/>
    </reaction>
    <physiologicalReaction direction="left-to-right" evidence="21">
        <dbReference type="Rhea" id="RHEA:61241"/>
    </physiologicalReaction>
</comment>
<evidence type="ECO:0000256" key="5">
    <source>
        <dbReference type="ARBA" id="ARBA00005465"/>
    </source>
</evidence>
<dbReference type="InterPro" id="IPR036188">
    <property type="entry name" value="FAD/NAD-bd_sf"/>
</dbReference>
<dbReference type="GO" id="GO:0009072">
    <property type="term" value="P:aromatic amino acid metabolic process"/>
    <property type="evidence" value="ECO:0007669"/>
    <property type="project" value="UniProtKB-ARBA"/>
</dbReference>
<evidence type="ECO:0000256" key="21">
    <source>
        <dbReference type="ARBA" id="ARBA00052764"/>
    </source>
</evidence>
<protein>
    <recommendedName>
        <fullName evidence="24">Amine oxidase</fullName>
        <ecNumber evidence="24">1.4.3.-</ecNumber>
    </recommendedName>
</protein>
<dbReference type="InterPro" id="IPR001613">
    <property type="entry name" value="Flavin_amine_oxidase"/>
</dbReference>
<evidence type="ECO:0000256" key="25">
    <source>
        <dbReference type="SAM" id="MobiDB-lite"/>
    </source>
</evidence>
<keyword evidence="10" id="KW-0391">Immunity</keyword>
<evidence type="ECO:0000256" key="19">
    <source>
        <dbReference type="ARBA" id="ARBA00052447"/>
    </source>
</evidence>
<accession>A0A7J7QXN8</accession>
<dbReference type="GO" id="GO:0001716">
    <property type="term" value="F:L-amino-acid oxidase activity"/>
    <property type="evidence" value="ECO:0007669"/>
    <property type="project" value="UniProtKB-EC"/>
</dbReference>
<keyword evidence="8 26" id="KW-0732">Signal</keyword>
<dbReference type="GO" id="GO:0005576">
    <property type="term" value="C:extracellular region"/>
    <property type="evidence" value="ECO:0007669"/>
    <property type="project" value="UniProtKB-SubCell"/>
</dbReference>
<dbReference type="Gene3D" id="3.50.50.60">
    <property type="entry name" value="FAD/NAD(P)-binding domain"/>
    <property type="match status" value="1"/>
</dbReference>
<keyword evidence="11 24" id="KW-0560">Oxidoreductase</keyword>